<reference evidence="5 6" key="1">
    <citation type="journal article" date="2018" name="Mol. Biol. Evol.">
        <title>Broad Genomic Sampling Reveals a Smut Pathogenic Ancestry of the Fungal Clade Ustilaginomycotina.</title>
        <authorList>
            <person name="Kijpornyongpan T."/>
            <person name="Mondo S.J."/>
            <person name="Barry K."/>
            <person name="Sandor L."/>
            <person name="Lee J."/>
            <person name="Lipzen A."/>
            <person name="Pangilinan J."/>
            <person name="LaButti K."/>
            <person name="Hainaut M."/>
            <person name="Henrissat B."/>
            <person name="Grigoriev I.V."/>
            <person name="Spatafora J.W."/>
            <person name="Aime M.C."/>
        </authorList>
    </citation>
    <scope>NUCLEOTIDE SEQUENCE [LARGE SCALE GENOMIC DNA]</scope>
    <source>
        <strain evidence="5 6">MCA 5214</strain>
    </source>
</reference>
<evidence type="ECO:0000256" key="1">
    <source>
        <dbReference type="ARBA" id="ARBA00022737"/>
    </source>
</evidence>
<dbReference type="SUPFAM" id="SSF48452">
    <property type="entry name" value="TPR-like"/>
    <property type="match status" value="1"/>
</dbReference>
<keyword evidence="2 3" id="KW-0802">TPR repeat</keyword>
<dbReference type="InterPro" id="IPR011990">
    <property type="entry name" value="TPR-like_helical_dom_sf"/>
</dbReference>
<feature type="repeat" description="TPR" evidence="3">
    <location>
        <begin position="117"/>
        <end position="150"/>
    </location>
</feature>
<dbReference type="Pfam" id="PF14559">
    <property type="entry name" value="TPR_19"/>
    <property type="match status" value="1"/>
</dbReference>
<feature type="region of interest" description="Disordered" evidence="4">
    <location>
        <begin position="205"/>
        <end position="255"/>
    </location>
</feature>
<name>A0A316UKE6_9BASI</name>
<sequence>MTVDKEVAASVAAAAADAAAAASAPPPPAPASSSNDADSTTKAAQPSRIDSQLATALRLKEEGNALYAKGDIPGAKRCWHHANLNSSGVTSMRQQLGLGEEGKDDEETKKRAGEITAAVMNNLSSCYLAEKNYDKVLYSTSKVIAIDPQNVKAQFRRASALFELRRVTEAAQAIDVAMEKSPTDPAIRALATKIVKWTEEKEREGMKGLKGLMRGKGWGGEEAKNEDEDEKGKGKKKDGENSNGNGDKGKGKEKA</sequence>
<dbReference type="SMART" id="SM00028">
    <property type="entry name" value="TPR"/>
    <property type="match status" value="2"/>
</dbReference>
<dbReference type="PANTHER" id="PTHR11242:SF18">
    <property type="entry name" value="PEPTIDYLPROLYL ISOMERASE"/>
    <property type="match status" value="1"/>
</dbReference>
<protein>
    <submittedName>
        <fullName evidence="5">TPR-like protein</fullName>
    </submittedName>
</protein>
<evidence type="ECO:0000256" key="3">
    <source>
        <dbReference type="PROSITE-ProRule" id="PRU00339"/>
    </source>
</evidence>
<evidence type="ECO:0000256" key="2">
    <source>
        <dbReference type="ARBA" id="ARBA00022803"/>
    </source>
</evidence>
<dbReference type="PROSITE" id="PS50005">
    <property type="entry name" value="TPR"/>
    <property type="match status" value="1"/>
</dbReference>
<feature type="compositionally biased region" description="Polar residues" evidence="4">
    <location>
        <begin position="40"/>
        <end position="50"/>
    </location>
</feature>
<feature type="region of interest" description="Disordered" evidence="4">
    <location>
        <begin position="89"/>
        <end position="109"/>
    </location>
</feature>
<evidence type="ECO:0000256" key="4">
    <source>
        <dbReference type="SAM" id="MobiDB-lite"/>
    </source>
</evidence>
<dbReference type="GeneID" id="37028967"/>
<dbReference type="InterPro" id="IPR039663">
    <property type="entry name" value="AIP/AIPL1/TTC9"/>
</dbReference>
<dbReference type="AlphaFoldDB" id="A0A316UKE6"/>
<accession>A0A316UKE6</accession>
<keyword evidence="6" id="KW-1185">Reference proteome</keyword>
<dbReference type="OrthoDB" id="433738at2759"/>
<proteinExistence type="predicted"/>
<dbReference type="PANTHER" id="PTHR11242">
    <property type="entry name" value="ARYL HYDROCARBON RECEPTOR INTERACTING PROTEIN RELATED"/>
    <property type="match status" value="1"/>
</dbReference>
<feature type="compositionally biased region" description="Low complexity" evidence="4">
    <location>
        <begin position="8"/>
        <end position="23"/>
    </location>
</feature>
<dbReference type="InterPro" id="IPR019734">
    <property type="entry name" value="TPR_rpt"/>
</dbReference>
<dbReference type="EMBL" id="KZ819679">
    <property type="protein sequence ID" value="PWN24841.1"/>
    <property type="molecule type" value="Genomic_DNA"/>
</dbReference>
<organism evidence="5 6">
    <name type="scientific">Jaminaea rosea</name>
    <dbReference type="NCBI Taxonomy" id="1569628"/>
    <lineage>
        <taxon>Eukaryota</taxon>
        <taxon>Fungi</taxon>
        <taxon>Dikarya</taxon>
        <taxon>Basidiomycota</taxon>
        <taxon>Ustilaginomycotina</taxon>
        <taxon>Exobasidiomycetes</taxon>
        <taxon>Microstromatales</taxon>
        <taxon>Microstromatales incertae sedis</taxon>
        <taxon>Jaminaea</taxon>
    </lineage>
</organism>
<gene>
    <name evidence="5" type="ORF">BDZ90DRAFT_234786</name>
</gene>
<dbReference type="RefSeq" id="XP_025359453.1">
    <property type="nucleotide sequence ID" value="XM_025507144.1"/>
</dbReference>
<keyword evidence="1" id="KW-0677">Repeat</keyword>
<dbReference type="Gene3D" id="1.25.40.10">
    <property type="entry name" value="Tetratricopeptide repeat domain"/>
    <property type="match status" value="1"/>
</dbReference>
<dbReference type="STRING" id="1569628.A0A316UKE6"/>
<evidence type="ECO:0000313" key="6">
    <source>
        <dbReference type="Proteomes" id="UP000245884"/>
    </source>
</evidence>
<evidence type="ECO:0000313" key="5">
    <source>
        <dbReference type="EMBL" id="PWN24841.1"/>
    </source>
</evidence>
<dbReference type="Proteomes" id="UP000245884">
    <property type="component" value="Unassembled WGS sequence"/>
</dbReference>
<feature type="region of interest" description="Disordered" evidence="4">
    <location>
        <begin position="1"/>
        <end position="50"/>
    </location>
</feature>